<evidence type="ECO:0000313" key="6">
    <source>
        <dbReference type="Proteomes" id="UP000091857"/>
    </source>
</evidence>
<dbReference type="Pfam" id="PF14309">
    <property type="entry name" value="DUF4378"/>
    <property type="match status" value="1"/>
</dbReference>
<accession>A0A2C9V918</accession>
<dbReference type="AlphaFoldDB" id="A0A2C9V918"/>
<feature type="compositionally biased region" description="Polar residues" evidence="1">
    <location>
        <begin position="37"/>
        <end position="51"/>
    </location>
</feature>
<evidence type="ECO:0000313" key="5">
    <source>
        <dbReference type="EMBL" id="OAY41252.1"/>
    </source>
</evidence>
<dbReference type="STRING" id="3983.A0A2C9V918"/>
<evidence type="ECO:0000259" key="2">
    <source>
        <dbReference type="Pfam" id="PF12552"/>
    </source>
</evidence>
<dbReference type="PANTHER" id="PTHR46836:SF8">
    <property type="entry name" value="AFADIN"/>
    <property type="match status" value="1"/>
</dbReference>
<comment type="caution">
    <text evidence="5">The sequence shown here is derived from an EMBL/GenBank/DDBJ whole genome shotgun (WGS) entry which is preliminary data.</text>
</comment>
<proteinExistence type="predicted"/>
<dbReference type="Pfam" id="PF14383">
    <property type="entry name" value="VARLMGL"/>
    <property type="match status" value="1"/>
</dbReference>
<sequence>MATFRLKKPNIAAFNDDFSSSRRLTEGNGQVHKQRSFSKLASDSNSQNSDTPGEHLFTCELERRSSKQASGTPIKKLLAEEMSRETESKKRSPSVIARLMGFDGLPPQHLSHKQHKRSSENYSQRTAPTERSQRSSTSCSRSSSRKGSKEEQEFKDVYEVLDTSKRENSYSMEGTGSSKLTEAEMAFIKQKFMDVTRLSSDEKLHDLKEFHDAIDDLDSNKGLLLKFLEQPDSLFTKHLHDLQADLPQSHCRHISGVKSTHAREYDSGLGCKIERKIPWKNHRKHQNDPISHSCGKQATGDPLKSSKLQIEGKDGPSILPTRIVVLKPNFGKLQNATRSVSSPRSSHDFLSDSKRHTEIPNIKNRETELCGNKKFPDDEALLRYKSRESRAIAKEITRQMKNSLGTGSVKFSTSGFRGYAGDESSSNRSDNEAATESDVPTVISRNSIGLSNRYRSSPPCSPESSVSREAKNRLSERWKMTRGHRYADMEVFGRSGTLGEMLALPDKEGRPANVDAMILGRGFIDNFGGNDELAGCVEPLGISSRDGWKDECIKNLSRSRSLPASCTTIGSPRTGLRCESHWKDRHILPKELMQQESIEAVKGKPNKRESSSSRSSRSRIKRSHFSEYTSADHSDTSPEINFSRKLVQSSVTYDDPVKPYHLVSEITSLIVTDVSFLPENVLDVATKNVAMPSKPTDSELPAYVLVEGYASSSDTGALTLQEPLDGPPDEGSASVQHSGAELQSPTSSKEAEQPSPVSVLETPFPDDLSSSSECFESLSADLHGLWMQLQLLKLESEAYAEGSMLISSDEDIEDVSVRFSEEKGIVEASREYSYVIDVLLESGINDANPDTFMASWHSPDCPVNPLVFEELEKKHCNLTSWPRSERKLLFDRLNSSLLMINQQFADPYPWVRPATAVIPWWIKHGLGDGIHKLLESQEKKANNNTVEKVLVTDSQWLDLRGDIDVVGREIERLMIEDLVKEIVAV</sequence>
<feature type="compositionally biased region" description="Polar residues" evidence="1">
    <location>
        <begin position="443"/>
        <end position="455"/>
    </location>
</feature>
<dbReference type="OrthoDB" id="1925259at2759"/>
<feature type="compositionally biased region" description="Low complexity" evidence="1">
    <location>
        <begin position="456"/>
        <end position="465"/>
    </location>
</feature>
<feature type="compositionally biased region" description="Basic and acidic residues" evidence="1">
    <location>
        <begin position="77"/>
        <end position="90"/>
    </location>
</feature>
<feature type="domain" description="DUF3741" evidence="2">
    <location>
        <begin position="189"/>
        <end position="233"/>
    </location>
</feature>
<feature type="compositionally biased region" description="Polar residues" evidence="1">
    <location>
        <begin position="423"/>
        <end position="434"/>
    </location>
</feature>
<dbReference type="Gramene" id="Manes.09G085700.1.v8.1">
    <property type="protein sequence ID" value="Manes.09G085700.1.v8.1.CDS"/>
    <property type="gene ID" value="Manes.09G085700.v8.1"/>
</dbReference>
<feature type="region of interest" description="Disordered" evidence="1">
    <location>
        <begin position="595"/>
        <end position="638"/>
    </location>
</feature>
<evidence type="ECO:0008006" key="7">
    <source>
        <dbReference type="Google" id="ProtNLM"/>
    </source>
</evidence>
<name>A0A2C9V918_MANES</name>
<dbReference type="Proteomes" id="UP000091857">
    <property type="component" value="Chromosome 9"/>
</dbReference>
<gene>
    <name evidence="5" type="ORF">MANES_09G085700v8</name>
</gene>
<feature type="compositionally biased region" description="Polar residues" evidence="1">
    <location>
        <begin position="733"/>
        <end position="748"/>
    </location>
</feature>
<dbReference type="InterPro" id="IPR032795">
    <property type="entry name" value="DUF3741-assoc"/>
</dbReference>
<dbReference type="PANTHER" id="PTHR46836">
    <property type="entry name" value="AFADIN"/>
    <property type="match status" value="1"/>
</dbReference>
<feature type="compositionally biased region" description="Basic and acidic residues" evidence="1">
    <location>
        <begin position="147"/>
        <end position="156"/>
    </location>
</feature>
<feature type="compositionally biased region" description="Basic and acidic residues" evidence="1">
    <location>
        <begin position="599"/>
        <end position="611"/>
    </location>
</feature>
<protein>
    <recommendedName>
        <fullName evidence="7">DUF4378 domain-containing protein</fullName>
    </recommendedName>
</protein>
<feature type="domain" description="DUF3741" evidence="4">
    <location>
        <begin position="87"/>
        <end position="110"/>
    </location>
</feature>
<feature type="region of interest" description="Disordered" evidence="1">
    <location>
        <begin position="281"/>
        <end position="312"/>
    </location>
</feature>
<feature type="region of interest" description="Disordered" evidence="1">
    <location>
        <begin position="17"/>
        <end position="156"/>
    </location>
</feature>
<evidence type="ECO:0000259" key="4">
    <source>
        <dbReference type="Pfam" id="PF14383"/>
    </source>
</evidence>
<feature type="region of interest" description="Disordered" evidence="1">
    <location>
        <begin position="419"/>
        <end position="472"/>
    </location>
</feature>
<feature type="region of interest" description="Disordered" evidence="1">
    <location>
        <begin position="717"/>
        <end position="765"/>
    </location>
</feature>
<dbReference type="InterPro" id="IPR025486">
    <property type="entry name" value="DUF4378"/>
</dbReference>
<organism evidence="5 6">
    <name type="scientific">Manihot esculenta</name>
    <name type="common">Cassava</name>
    <name type="synonym">Jatropha manihot</name>
    <dbReference type="NCBI Taxonomy" id="3983"/>
    <lineage>
        <taxon>Eukaryota</taxon>
        <taxon>Viridiplantae</taxon>
        <taxon>Streptophyta</taxon>
        <taxon>Embryophyta</taxon>
        <taxon>Tracheophyta</taxon>
        <taxon>Spermatophyta</taxon>
        <taxon>Magnoliopsida</taxon>
        <taxon>eudicotyledons</taxon>
        <taxon>Gunneridae</taxon>
        <taxon>Pentapetalae</taxon>
        <taxon>rosids</taxon>
        <taxon>fabids</taxon>
        <taxon>Malpighiales</taxon>
        <taxon>Euphorbiaceae</taxon>
        <taxon>Crotonoideae</taxon>
        <taxon>Manihoteae</taxon>
        <taxon>Manihot</taxon>
    </lineage>
</organism>
<feature type="domain" description="DUF4378" evidence="3">
    <location>
        <begin position="831"/>
        <end position="981"/>
    </location>
</feature>
<keyword evidence="6" id="KW-1185">Reference proteome</keyword>
<dbReference type="InterPro" id="IPR022212">
    <property type="entry name" value="DUF3741"/>
</dbReference>
<dbReference type="EMBL" id="CM004395">
    <property type="protein sequence ID" value="OAY41252.1"/>
    <property type="molecule type" value="Genomic_DNA"/>
</dbReference>
<dbReference type="Pfam" id="PF12552">
    <property type="entry name" value="DUF3741"/>
    <property type="match status" value="1"/>
</dbReference>
<evidence type="ECO:0000259" key="3">
    <source>
        <dbReference type="Pfam" id="PF14309"/>
    </source>
</evidence>
<reference evidence="6" key="1">
    <citation type="journal article" date="2016" name="Nat. Biotechnol.">
        <title>Sequencing wild and cultivated cassava and related species reveals extensive interspecific hybridization and genetic diversity.</title>
        <authorList>
            <person name="Bredeson J.V."/>
            <person name="Lyons J.B."/>
            <person name="Prochnik S.E."/>
            <person name="Wu G.A."/>
            <person name="Ha C.M."/>
            <person name="Edsinger-Gonzales E."/>
            <person name="Grimwood J."/>
            <person name="Schmutz J."/>
            <person name="Rabbi I.Y."/>
            <person name="Egesi C."/>
            <person name="Nauluvula P."/>
            <person name="Lebot V."/>
            <person name="Ndunguru J."/>
            <person name="Mkamilo G."/>
            <person name="Bart R.S."/>
            <person name="Setter T.L."/>
            <person name="Gleadow R.M."/>
            <person name="Kulakow P."/>
            <person name="Ferguson M.E."/>
            <person name="Rounsley S."/>
            <person name="Rokhsar D.S."/>
        </authorList>
    </citation>
    <scope>NUCLEOTIDE SEQUENCE [LARGE SCALE GENOMIC DNA]</scope>
    <source>
        <strain evidence="6">cv. AM560-2</strain>
    </source>
</reference>
<evidence type="ECO:0000256" key="1">
    <source>
        <dbReference type="SAM" id="MobiDB-lite"/>
    </source>
</evidence>